<evidence type="ECO:0000256" key="1">
    <source>
        <dbReference type="SAM" id="MobiDB-lite"/>
    </source>
</evidence>
<accession>A0A4T0WZX6</accession>
<proteinExistence type="predicted"/>
<protein>
    <submittedName>
        <fullName evidence="2">Uncharacterized protein</fullName>
    </submittedName>
</protein>
<reference evidence="2 3" key="1">
    <citation type="journal article" date="2019" name="Front. Genet.">
        <title>Whole-Genome Sequencing of the Opportunistic Yeast Pathogen Candida inconspicua Uncovers Its Hybrid Origin.</title>
        <authorList>
            <person name="Mixao V."/>
            <person name="Hansen A.P."/>
            <person name="Saus E."/>
            <person name="Boekhout T."/>
            <person name="Lass-Florl C."/>
            <person name="Gabaldon T."/>
        </authorList>
    </citation>
    <scope>NUCLEOTIDE SEQUENCE [LARGE SCALE GENOMIC DNA]</scope>
    <source>
        <strain evidence="2 3">CBS 180</strain>
    </source>
</reference>
<dbReference type="Proteomes" id="UP000307173">
    <property type="component" value="Unassembled WGS sequence"/>
</dbReference>
<evidence type="ECO:0000313" key="3">
    <source>
        <dbReference type="Proteomes" id="UP000307173"/>
    </source>
</evidence>
<sequence length="146" mass="16298">MPFTAHTSQSGNVAKLLCSLAGAVLELSELPRSWLPGTIHAWYIIATTPIIPINDEENQIFIVTQPNSVVVHSHPYPSRVQFVHPEPFLEDSQHHNTLHNHTTILDRPLSPLSDPPAFLSDYGSNDNNDNIPPPTYDNVMNQTMKN</sequence>
<feature type="region of interest" description="Disordered" evidence="1">
    <location>
        <begin position="122"/>
        <end position="146"/>
    </location>
</feature>
<organism evidence="2 3">
    <name type="scientific">Pichia inconspicua</name>
    <dbReference type="NCBI Taxonomy" id="52247"/>
    <lineage>
        <taxon>Eukaryota</taxon>
        <taxon>Fungi</taxon>
        <taxon>Dikarya</taxon>
        <taxon>Ascomycota</taxon>
        <taxon>Saccharomycotina</taxon>
        <taxon>Pichiomycetes</taxon>
        <taxon>Pichiales</taxon>
        <taxon>Pichiaceae</taxon>
        <taxon>Pichia</taxon>
    </lineage>
</organism>
<dbReference type="OrthoDB" id="2802411at2759"/>
<dbReference type="STRING" id="52247.A0A4T0WZX6"/>
<dbReference type="EMBL" id="SELW01000507">
    <property type="protein sequence ID" value="TID24565.1"/>
    <property type="molecule type" value="Genomic_DNA"/>
</dbReference>
<name>A0A4T0WZX6_9ASCO</name>
<dbReference type="AlphaFoldDB" id="A0A4T0WZX6"/>
<gene>
    <name evidence="2" type="ORF">CANINC_003037</name>
</gene>
<evidence type="ECO:0000313" key="2">
    <source>
        <dbReference type="EMBL" id="TID24565.1"/>
    </source>
</evidence>
<comment type="caution">
    <text evidence="2">The sequence shown here is derived from an EMBL/GenBank/DDBJ whole genome shotgun (WGS) entry which is preliminary data.</text>
</comment>
<keyword evidence="3" id="KW-1185">Reference proteome</keyword>